<keyword evidence="2" id="KW-0805">Transcription regulation</keyword>
<dbReference type="PROSITE" id="PS50110">
    <property type="entry name" value="RESPONSE_REGULATORY"/>
    <property type="match status" value="1"/>
</dbReference>
<proteinExistence type="predicted"/>
<dbReference type="PANTHER" id="PTHR44591:SF3">
    <property type="entry name" value="RESPONSE REGULATORY DOMAIN-CONTAINING PROTEIN"/>
    <property type="match status" value="1"/>
</dbReference>
<evidence type="ECO:0000313" key="6">
    <source>
        <dbReference type="EMBL" id="RAI38529.1"/>
    </source>
</evidence>
<dbReference type="Gene3D" id="3.40.50.2300">
    <property type="match status" value="1"/>
</dbReference>
<protein>
    <submittedName>
        <fullName evidence="6">Response regulator</fullName>
    </submittedName>
</protein>
<evidence type="ECO:0000256" key="3">
    <source>
        <dbReference type="ARBA" id="ARBA00023163"/>
    </source>
</evidence>
<dbReference type="InterPro" id="IPR001789">
    <property type="entry name" value="Sig_transdc_resp-reg_receiver"/>
</dbReference>
<dbReference type="RefSeq" id="WP_111357485.1">
    <property type="nucleotide sequence ID" value="NZ_NHSK01000100.1"/>
</dbReference>
<comment type="caution">
    <text evidence="6">The sequence shown here is derived from an EMBL/GenBank/DDBJ whole genome shotgun (WGS) entry which is preliminary data.</text>
</comment>
<name>A0A327KIA8_9BRAD</name>
<keyword evidence="1 4" id="KW-0597">Phosphoprotein</keyword>
<feature type="modified residue" description="4-aspartylphosphate" evidence="4">
    <location>
        <position position="51"/>
    </location>
</feature>
<organism evidence="6 7">
    <name type="scientific">Rhodoplanes elegans</name>
    <dbReference type="NCBI Taxonomy" id="29408"/>
    <lineage>
        <taxon>Bacteria</taxon>
        <taxon>Pseudomonadati</taxon>
        <taxon>Pseudomonadota</taxon>
        <taxon>Alphaproteobacteria</taxon>
        <taxon>Hyphomicrobiales</taxon>
        <taxon>Nitrobacteraceae</taxon>
        <taxon>Rhodoplanes</taxon>
    </lineage>
</organism>
<dbReference type="GO" id="GO:0000160">
    <property type="term" value="P:phosphorelay signal transduction system"/>
    <property type="evidence" value="ECO:0007669"/>
    <property type="project" value="InterPro"/>
</dbReference>
<dbReference type="AlphaFoldDB" id="A0A327KIA8"/>
<dbReference type="OrthoDB" id="7679005at2"/>
<evidence type="ECO:0000256" key="2">
    <source>
        <dbReference type="ARBA" id="ARBA00023015"/>
    </source>
</evidence>
<dbReference type="Pfam" id="PF00072">
    <property type="entry name" value="Response_reg"/>
    <property type="match status" value="1"/>
</dbReference>
<accession>A0A327KIA8</accession>
<keyword evidence="3" id="KW-0804">Transcription</keyword>
<dbReference type="InterPro" id="IPR011006">
    <property type="entry name" value="CheY-like_superfamily"/>
</dbReference>
<feature type="domain" description="Response regulatory" evidence="5">
    <location>
        <begin position="2"/>
        <end position="119"/>
    </location>
</feature>
<dbReference type="SMART" id="SM00448">
    <property type="entry name" value="REC"/>
    <property type="match status" value="1"/>
</dbReference>
<evidence type="ECO:0000256" key="4">
    <source>
        <dbReference type="PROSITE-ProRule" id="PRU00169"/>
    </source>
</evidence>
<dbReference type="PANTHER" id="PTHR44591">
    <property type="entry name" value="STRESS RESPONSE REGULATOR PROTEIN 1"/>
    <property type="match status" value="1"/>
</dbReference>
<evidence type="ECO:0000259" key="5">
    <source>
        <dbReference type="PROSITE" id="PS50110"/>
    </source>
</evidence>
<sequence>MAVHVVEDDPGVSDSLAILLEHLGFEVVCHADAEDFFRAGPPAAKDIVFVDLILPGISGAELIRWLNGLKDPPRIVAMSGQSQNTIDLQLRGLEGVGEMSIIRKPLSHGAITQQLATLRS</sequence>
<evidence type="ECO:0000256" key="1">
    <source>
        <dbReference type="ARBA" id="ARBA00022553"/>
    </source>
</evidence>
<reference evidence="6 7" key="1">
    <citation type="submission" date="2017-07" db="EMBL/GenBank/DDBJ databases">
        <title>Draft Genome Sequences of Select Purple Nonsulfur Bacteria.</title>
        <authorList>
            <person name="Lasarre B."/>
            <person name="Mckinlay J.B."/>
        </authorList>
    </citation>
    <scope>NUCLEOTIDE SEQUENCE [LARGE SCALE GENOMIC DNA]</scope>
    <source>
        <strain evidence="6 7">DSM 11907</strain>
    </source>
</reference>
<evidence type="ECO:0000313" key="7">
    <source>
        <dbReference type="Proteomes" id="UP000248863"/>
    </source>
</evidence>
<keyword evidence="7" id="KW-1185">Reference proteome</keyword>
<gene>
    <name evidence="6" type="ORF">CH338_12405</name>
</gene>
<dbReference type="InterPro" id="IPR050595">
    <property type="entry name" value="Bact_response_regulator"/>
</dbReference>
<dbReference type="SUPFAM" id="SSF52172">
    <property type="entry name" value="CheY-like"/>
    <property type="match status" value="1"/>
</dbReference>
<dbReference type="EMBL" id="NPEU01000121">
    <property type="protein sequence ID" value="RAI38529.1"/>
    <property type="molecule type" value="Genomic_DNA"/>
</dbReference>
<dbReference type="Proteomes" id="UP000248863">
    <property type="component" value="Unassembled WGS sequence"/>
</dbReference>